<dbReference type="EMBL" id="FUZQ01000002">
    <property type="protein sequence ID" value="SKC46861.1"/>
    <property type="molecule type" value="Genomic_DNA"/>
</dbReference>
<keyword evidence="5 7" id="KW-0472">Membrane</keyword>
<evidence type="ECO:0000313" key="10">
    <source>
        <dbReference type="Proteomes" id="UP000189777"/>
    </source>
</evidence>
<evidence type="ECO:0000256" key="4">
    <source>
        <dbReference type="ARBA" id="ARBA00022989"/>
    </source>
</evidence>
<sequence>MFARVILPLLVVGLALYALLDLFGSEEDERGGLPRWLWAVIIVLLPIFGAVAWIIVKRSARRASGGGPGPSSRPGRRPSGPKRPSGPVAPDDDPEFLWRLEQEKRRREREGGGDTP</sequence>
<proteinExistence type="predicted"/>
<dbReference type="OrthoDB" id="3298527at2"/>
<accession>A0A1T5J667</accession>
<feature type="compositionally biased region" description="Basic and acidic residues" evidence="6">
    <location>
        <begin position="96"/>
        <end position="116"/>
    </location>
</feature>
<name>A0A1T5J667_9MICO</name>
<keyword evidence="4 7" id="KW-1133">Transmembrane helix</keyword>
<dbReference type="InterPro" id="IPR027379">
    <property type="entry name" value="CLS_N"/>
</dbReference>
<evidence type="ECO:0000313" key="9">
    <source>
        <dbReference type="EMBL" id="SKC46861.1"/>
    </source>
</evidence>
<evidence type="ECO:0000256" key="1">
    <source>
        <dbReference type="ARBA" id="ARBA00004651"/>
    </source>
</evidence>
<feature type="transmembrane region" description="Helical" evidence="7">
    <location>
        <begin position="36"/>
        <end position="56"/>
    </location>
</feature>
<comment type="subcellular location">
    <subcellularLocation>
        <location evidence="1">Cell membrane</location>
        <topology evidence="1">Multi-pass membrane protein</topology>
    </subcellularLocation>
</comment>
<dbReference type="Proteomes" id="UP000189777">
    <property type="component" value="Unassembled WGS sequence"/>
</dbReference>
<dbReference type="GO" id="GO:0005886">
    <property type="term" value="C:plasma membrane"/>
    <property type="evidence" value="ECO:0007669"/>
    <property type="project" value="UniProtKB-SubCell"/>
</dbReference>
<feature type="domain" description="Cardiolipin synthase N-terminal" evidence="8">
    <location>
        <begin position="14"/>
        <end position="58"/>
    </location>
</feature>
<organism evidence="9 10">
    <name type="scientific">Krasilnikoviella flava</name>
    <dbReference type="NCBI Taxonomy" id="526729"/>
    <lineage>
        <taxon>Bacteria</taxon>
        <taxon>Bacillati</taxon>
        <taxon>Actinomycetota</taxon>
        <taxon>Actinomycetes</taxon>
        <taxon>Micrococcales</taxon>
        <taxon>Promicromonosporaceae</taxon>
        <taxon>Krasilnikoviella</taxon>
    </lineage>
</organism>
<keyword evidence="3 7" id="KW-0812">Transmembrane</keyword>
<evidence type="ECO:0000256" key="6">
    <source>
        <dbReference type="SAM" id="MobiDB-lite"/>
    </source>
</evidence>
<dbReference type="RefSeq" id="WP_079572180.1">
    <property type="nucleotide sequence ID" value="NZ_FUZQ01000002.1"/>
</dbReference>
<evidence type="ECO:0000259" key="8">
    <source>
        <dbReference type="Pfam" id="PF13396"/>
    </source>
</evidence>
<evidence type="ECO:0000256" key="2">
    <source>
        <dbReference type="ARBA" id="ARBA00022475"/>
    </source>
</evidence>
<gene>
    <name evidence="9" type="ORF">SAMN04324258_1074</name>
</gene>
<dbReference type="STRING" id="526729.SAMN04324258_1074"/>
<evidence type="ECO:0000256" key="3">
    <source>
        <dbReference type="ARBA" id="ARBA00022692"/>
    </source>
</evidence>
<dbReference type="Pfam" id="PF13396">
    <property type="entry name" value="PLDc_N"/>
    <property type="match status" value="1"/>
</dbReference>
<feature type="region of interest" description="Disordered" evidence="6">
    <location>
        <begin position="60"/>
        <end position="116"/>
    </location>
</feature>
<evidence type="ECO:0000256" key="7">
    <source>
        <dbReference type="SAM" id="Phobius"/>
    </source>
</evidence>
<protein>
    <submittedName>
        <fullName evidence="9">Phospholipase_D-nuclease N-terminal</fullName>
    </submittedName>
</protein>
<keyword evidence="2" id="KW-1003">Cell membrane</keyword>
<reference evidence="9 10" key="1">
    <citation type="submission" date="2017-02" db="EMBL/GenBank/DDBJ databases">
        <authorList>
            <person name="Peterson S.W."/>
        </authorList>
    </citation>
    <scope>NUCLEOTIDE SEQUENCE [LARGE SCALE GENOMIC DNA]</scope>
    <source>
        <strain evidence="9 10">DSM 21481</strain>
    </source>
</reference>
<evidence type="ECO:0000256" key="5">
    <source>
        <dbReference type="ARBA" id="ARBA00023136"/>
    </source>
</evidence>
<dbReference type="AlphaFoldDB" id="A0A1T5J667"/>
<keyword evidence="10" id="KW-1185">Reference proteome</keyword>